<gene>
    <name evidence="8" type="ORF">QR680_014151</name>
</gene>
<dbReference type="PROSITE" id="PS50192">
    <property type="entry name" value="T_SNARE"/>
    <property type="match status" value="1"/>
</dbReference>
<comment type="subcellular location">
    <subcellularLocation>
        <location evidence="1">Nucleus</location>
    </subcellularLocation>
</comment>
<organism evidence="8 9">
    <name type="scientific">Steinernema hermaphroditum</name>
    <dbReference type="NCBI Taxonomy" id="289476"/>
    <lineage>
        <taxon>Eukaryota</taxon>
        <taxon>Metazoa</taxon>
        <taxon>Ecdysozoa</taxon>
        <taxon>Nematoda</taxon>
        <taxon>Chromadorea</taxon>
        <taxon>Rhabditida</taxon>
        <taxon>Tylenchina</taxon>
        <taxon>Panagrolaimomorpha</taxon>
        <taxon>Strongyloidoidea</taxon>
        <taxon>Steinernematidae</taxon>
        <taxon>Steinernema</taxon>
    </lineage>
</organism>
<dbReference type="PANTHER" id="PTHR12214:SF0">
    <property type="entry name" value="LD29489P"/>
    <property type="match status" value="1"/>
</dbReference>
<keyword evidence="4" id="KW-0175">Coiled coil</keyword>
<dbReference type="GO" id="GO:0000398">
    <property type="term" value="P:mRNA splicing, via spliceosome"/>
    <property type="evidence" value="ECO:0007669"/>
    <property type="project" value="InterPro"/>
</dbReference>
<evidence type="ECO:0000313" key="8">
    <source>
        <dbReference type="EMBL" id="KAK0419449.1"/>
    </source>
</evidence>
<feature type="compositionally biased region" description="Polar residues" evidence="5">
    <location>
        <begin position="54"/>
        <end position="63"/>
    </location>
</feature>
<dbReference type="PANTHER" id="PTHR12214">
    <property type="entry name" value="GC-RICH SEQUENCE DNA-BINDING FACTOR"/>
    <property type="match status" value="1"/>
</dbReference>
<dbReference type="InterPro" id="IPR000727">
    <property type="entry name" value="T_SNARE_dom"/>
</dbReference>
<evidence type="ECO:0000259" key="7">
    <source>
        <dbReference type="PROSITE" id="PS50192"/>
    </source>
</evidence>
<dbReference type="GO" id="GO:0003677">
    <property type="term" value="F:DNA binding"/>
    <property type="evidence" value="ECO:0007669"/>
    <property type="project" value="InterPro"/>
</dbReference>
<reference evidence="8" key="1">
    <citation type="submission" date="2023-06" db="EMBL/GenBank/DDBJ databases">
        <title>Genomic analysis of the entomopathogenic nematode Steinernema hermaphroditum.</title>
        <authorList>
            <person name="Schwarz E.M."/>
            <person name="Heppert J.K."/>
            <person name="Baniya A."/>
            <person name="Schwartz H.T."/>
            <person name="Tan C.-H."/>
            <person name="Antoshechkin I."/>
            <person name="Sternberg P.W."/>
            <person name="Goodrich-Blair H."/>
            <person name="Dillman A.R."/>
        </authorList>
    </citation>
    <scope>NUCLEOTIDE SEQUENCE</scope>
    <source>
        <strain evidence="8">PS9179</strain>
        <tissue evidence="8">Whole animal</tissue>
    </source>
</reference>
<feature type="compositionally biased region" description="Basic and acidic residues" evidence="5">
    <location>
        <begin position="207"/>
        <end position="219"/>
    </location>
</feature>
<dbReference type="Pfam" id="PF05739">
    <property type="entry name" value="SNARE"/>
    <property type="match status" value="1"/>
</dbReference>
<sequence>MFRKPKNRSVRQRVRQDSDEREEGSAPKPREVSVEKPIVLEERSPSPELKVNNGGASNTTTGLLSFDDDEGADTVEFKLKKQDARKRREKLARRARELEPKGAAAKEEKSEILIQKTDYDNVRFTNLEIQDKPVFKPPVEQEAEEEEVMEYEDEQDRNTREKFPTTFQDIPDAQAVYEARKKREEMRRGMHQNSNNVNDDGYIPLNGEKERNRKARDSGSDEDDDDHGRFYSSKEERLEEEKRRRELHMEFLSREQGDADDQNDSNSEDEEILRWEREQIKKGVSRQQVIETRQEWLATSTKDIRDMDNVEQDVMEIDAPVTRMPARIIEPAEFIPVPIEQIISDLRLTVKEQQEILNCNNEDIAKIRSNLQENAEIIANLPSEQQRTEERYRMLQEMKEFSGDLIECFDEKVPMINDLEDKLLSMWKERKERLVQRRRLDVKDEYEACSSAAAGNTTSVRSAEQATRAAERDARRSRRRLQREKMHVSPFHHSEGFSSDDEETNSQLVQYKETSDTVTRQASDVFIDVVDDYIDICRICDKFVKWIAVDEDSYTNAYIGLCVPKLLNPLIRYELIDWNPLLSSEKSLPQMNWYKRLLAVGTEGLGVDLEHEEIVKIIPSVVQKCILPRLIRLVNECYDPLSLQQSRNLGALLSKCIDDYPTLSASSKEVKLLLKAIHEAFRKTLDEDLFIPIFGRDAIENTNTGCAAFLNRQFWAAVKAIHCIKCITGIFSDESLQALVLDGVVNRSINLALQCIWPYSTESENVHKCRAVMKLLPKEWLPAKNPAAFRSLCSLFSAMAREYSESNRTNLVSECAMTLDWIRASVIIDRFERMASMNVRDLRVHYQRIVSSETRGDQAVAAQEKHSAKRLIDQLVAGLQQILTLRSQIAEEDQDRFDVRIEPIRLQIQSVVNSLNAVLKEAPPKPVQSPTEFNDYERLYESEMNQSYAHGIQKQKQMEVQQLRLEMEQRKADAEAHKELQRDINDLNYIMEDLGRLVHQQHDMVDSIEEHVEKTHQHVQQGHQQLKKAVAAKSAKYPLIAAALGSVALGGPVGVAAGSAVAGIAAAVGGAVAGLYGGRAIKRHHQNEANTPAPSS</sequence>
<evidence type="ECO:0000256" key="6">
    <source>
        <dbReference type="SAM" id="Phobius"/>
    </source>
</evidence>
<dbReference type="Pfam" id="PF07842">
    <property type="entry name" value="GCFC"/>
    <property type="match status" value="1"/>
</dbReference>
<feature type="compositionally biased region" description="Acidic residues" evidence="5">
    <location>
        <begin position="141"/>
        <end position="155"/>
    </location>
</feature>
<evidence type="ECO:0000256" key="4">
    <source>
        <dbReference type="SAM" id="Coils"/>
    </source>
</evidence>
<feature type="region of interest" description="Disordered" evidence="5">
    <location>
        <begin position="133"/>
        <end position="271"/>
    </location>
</feature>
<dbReference type="EMBL" id="JAUCMV010000002">
    <property type="protein sequence ID" value="KAK0419449.1"/>
    <property type="molecule type" value="Genomic_DNA"/>
</dbReference>
<keyword evidence="3" id="KW-0539">Nucleus</keyword>
<dbReference type="AlphaFoldDB" id="A0AA39M3Q3"/>
<dbReference type="SUPFAM" id="SSF58038">
    <property type="entry name" value="SNARE fusion complex"/>
    <property type="match status" value="1"/>
</dbReference>
<dbReference type="GO" id="GO:0005634">
    <property type="term" value="C:nucleus"/>
    <property type="evidence" value="ECO:0007669"/>
    <property type="project" value="UniProtKB-SubCell"/>
</dbReference>
<dbReference type="Proteomes" id="UP001175271">
    <property type="component" value="Unassembled WGS sequence"/>
</dbReference>
<evidence type="ECO:0000256" key="5">
    <source>
        <dbReference type="SAM" id="MobiDB-lite"/>
    </source>
</evidence>
<dbReference type="InterPro" id="IPR022783">
    <property type="entry name" value="GCFC_dom"/>
</dbReference>
<keyword evidence="6" id="KW-0472">Membrane</keyword>
<proteinExistence type="inferred from homology"/>
<dbReference type="Gene3D" id="1.20.5.110">
    <property type="match status" value="1"/>
</dbReference>
<name>A0AA39M3Q3_9BILA</name>
<feature type="coiled-coil region" evidence="4">
    <location>
        <begin position="953"/>
        <end position="980"/>
    </location>
</feature>
<feature type="compositionally biased region" description="Basic residues" evidence="5">
    <location>
        <begin position="1"/>
        <end position="13"/>
    </location>
</feature>
<keyword evidence="6" id="KW-0812">Transmembrane</keyword>
<feature type="compositionally biased region" description="Basic and acidic residues" evidence="5">
    <location>
        <begin position="14"/>
        <end position="45"/>
    </location>
</feature>
<feature type="compositionally biased region" description="Basic and acidic residues" evidence="5">
    <location>
        <begin position="226"/>
        <end position="257"/>
    </location>
</feature>
<dbReference type="Pfam" id="PF26585">
    <property type="entry name" value="STX17_N"/>
    <property type="match status" value="1"/>
</dbReference>
<feature type="domain" description="T-SNARE coiled-coil homology" evidence="7">
    <location>
        <begin position="967"/>
        <end position="1029"/>
    </location>
</feature>
<feature type="region of interest" description="Disordered" evidence="5">
    <location>
        <begin position="454"/>
        <end position="505"/>
    </location>
</feature>
<evidence type="ECO:0000256" key="2">
    <source>
        <dbReference type="ARBA" id="ARBA00010801"/>
    </source>
</evidence>
<protein>
    <recommendedName>
        <fullName evidence="7">t-SNARE coiled-coil homology domain-containing protein</fullName>
    </recommendedName>
</protein>
<dbReference type="SMART" id="SM00397">
    <property type="entry name" value="t_SNARE"/>
    <property type="match status" value="1"/>
</dbReference>
<keyword evidence="6" id="KW-1133">Transmembrane helix</keyword>
<dbReference type="InterPro" id="IPR012890">
    <property type="entry name" value="GCFC2-like"/>
</dbReference>
<feature type="compositionally biased region" description="Basic and acidic residues" evidence="5">
    <location>
        <begin position="178"/>
        <end position="188"/>
    </location>
</feature>
<feature type="region of interest" description="Disordered" evidence="5">
    <location>
        <begin position="1"/>
        <end position="72"/>
    </location>
</feature>
<comment type="caution">
    <text evidence="8">The sequence shown here is derived from an EMBL/GenBank/DDBJ whole genome shotgun (WGS) entry which is preliminary data.</text>
</comment>
<comment type="similarity">
    <text evidence="2">Belongs to the GCF family.</text>
</comment>
<evidence type="ECO:0000256" key="3">
    <source>
        <dbReference type="ARBA" id="ARBA00023242"/>
    </source>
</evidence>
<keyword evidence="9" id="KW-1185">Reference proteome</keyword>
<accession>A0AA39M3Q3</accession>
<feature type="compositionally biased region" description="Acidic residues" evidence="5">
    <location>
        <begin position="258"/>
        <end position="271"/>
    </location>
</feature>
<evidence type="ECO:0000256" key="1">
    <source>
        <dbReference type="ARBA" id="ARBA00004123"/>
    </source>
</evidence>
<evidence type="ECO:0000313" key="9">
    <source>
        <dbReference type="Proteomes" id="UP001175271"/>
    </source>
</evidence>
<feature type="compositionally biased region" description="Basic and acidic residues" evidence="5">
    <location>
        <begin position="483"/>
        <end position="495"/>
    </location>
</feature>
<feature type="transmembrane region" description="Helical" evidence="6">
    <location>
        <begin position="1053"/>
        <end position="1076"/>
    </location>
</feature>
<dbReference type="InterPro" id="IPR059001">
    <property type="entry name" value="STX17_N"/>
</dbReference>